<sequence length="217" mass="24919">MYSANINPNKKGILIGIAGGTGSGKTTAAKNILRGLGSKDVAIVTQDSYYFDLSDLPQSNLRHHNFDHPDAIDRTLLFDHMRTLLSGGMVDQHIYDYSEHCRTGEFRSVGPHTIIVLEGILVLYYPELREMMDIKVFVDTDDDIRLMRRLRRDIQERGRTMEMVLEQYMETVRLMHEQFVIPTKRYADIIIPEGGKKLVAIDLLRTKIKQLLQERGL</sequence>
<dbReference type="PANTHER" id="PTHR10285">
    <property type="entry name" value="URIDINE KINASE"/>
    <property type="match status" value="1"/>
</dbReference>
<comment type="pathway">
    <text evidence="5">Pyrimidine metabolism; CTP biosynthesis via salvage pathway; CTP from cytidine: step 1/3.</text>
</comment>
<dbReference type="InterPro" id="IPR027417">
    <property type="entry name" value="P-loop_NTPase"/>
</dbReference>
<evidence type="ECO:0000259" key="6">
    <source>
        <dbReference type="Pfam" id="PF00485"/>
    </source>
</evidence>
<comment type="pathway">
    <text evidence="1 5">Pyrimidine metabolism; UMP biosynthesis via salvage pathway; UMP from uridine: step 1/1.</text>
</comment>
<evidence type="ECO:0000256" key="1">
    <source>
        <dbReference type="ARBA" id="ARBA00004690"/>
    </source>
</evidence>
<organism evidence="7 8">
    <name type="scientific">candidate division LCP-89 bacterium B3_LCP</name>
    <dbReference type="NCBI Taxonomy" id="2012998"/>
    <lineage>
        <taxon>Bacteria</taxon>
        <taxon>Pseudomonadati</taxon>
        <taxon>Bacteria division LCP-89</taxon>
    </lineage>
</organism>
<gene>
    <name evidence="7" type="ORF">CEE37_10265</name>
</gene>
<dbReference type="Pfam" id="PF00485">
    <property type="entry name" value="PRK"/>
    <property type="match status" value="1"/>
</dbReference>
<dbReference type="EC" id="2.7.1.48" evidence="5"/>
<dbReference type="Proteomes" id="UP000319619">
    <property type="component" value="Unassembled WGS sequence"/>
</dbReference>
<dbReference type="GO" id="GO:0005524">
    <property type="term" value="F:ATP binding"/>
    <property type="evidence" value="ECO:0007669"/>
    <property type="project" value="UniProtKB-KW"/>
</dbReference>
<dbReference type="GO" id="GO:0043771">
    <property type="term" value="F:cytidine kinase activity"/>
    <property type="evidence" value="ECO:0007669"/>
    <property type="project" value="RHEA"/>
</dbReference>
<keyword evidence="5" id="KW-0067">ATP-binding</keyword>
<evidence type="ECO:0000256" key="2">
    <source>
        <dbReference type="ARBA" id="ARBA00022679"/>
    </source>
</evidence>
<comment type="catalytic activity">
    <reaction evidence="5">
        <text>cytidine + ATP = CMP + ADP + H(+)</text>
        <dbReference type="Rhea" id="RHEA:24674"/>
        <dbReference type="ChEBI" id="CHEBI:15378"/>
        <dbReference type="ChEBI" id="CHEBI:17562"/>
        <dbReference type="ChEBI" id="CHEBI:30616"/>
        <dbReference type="ChEBI" id="CHEBI:60377"/>
        <dbReference type="ChEBI" id="CHEBI:456216"/>
        <dbReference type="EC" id="2.7.1.48"/>
    </reaction>
</comment>
<dbReference type="NCBIfam" id="TIGR00235">
    <property type="entry name" value="udk"/>
    <property type="match status" value="1"/>
</dbReference>
<dbReference type="NCBIfam" id="NF004018">
    <property type="entry name" value="PRK05480.1"/>
    <property type="match status" value="1"/>
</dbReference>
<dbReference type="CDD" id="cd02023">
    <property type="entry name" value="UMPK"/>
    <property type="match status" value="1"/>
</dbReference>
<dbReference type="InterPro" id="IPR000764">
    <property type="entry name" value="Uridine_kinase-like"/>
</dbReference>
<protein>
    <recommendedName>
        <fullName evidence="5">Uridine kinase</fullName>
        <ecNumber evidence="5">2.7.1.48</ecNumber>
    </recommendedName>
</protein>
<dbReference type="UniPathway" id="UPA00579">
    <property type="reaction ID" value="UER00640"/>
</dbReference>
<dbReference type="GO" id="GO:0005737">
    <property type="term" value="C:cytoplasm"/>
    <property type="evidence" value="ECO:0007669"/>
    <property type="project" value="UniProtKB-SubCell"/>
</dbReference>
<dbReference type="GO" id="GO:0004849">
    <property type="term" value="F:uridine kinase activity"/>
    <property type="evidence" value="ECO:0007669"/>
    <property type="project" value="UniProtKB-EC"/>
</dbReference>
<comment type="caution">
    <text evidence="7">The sequence shown here is derived from an EMBL/GenBank/DDBJ whole genome shotgun (WGS) entry which is preliminary data.</text>
</comment>
<dbReference type="PRINTS" id="PR00988">
    <property type="entry name" value="URIDINKINASE"/>
</dbReference>
<evidence type="ECO:0000256" key="3">
    <source>
        <dbReference type="ARBA" id="ARBA00022741"/>
    </source>
</evidence>
<dbReference type="Gene3D" id="3.40.50.300">
    <property type="entry name" value="P-loop containing nucleotide triphosphate hydrolases"/>
    <property type="match status" value="1"/>
</dbReference>
<name>A0A532UYT7_UNCL8</name>
<proteinExistence type="inferred from homology"/>
<dbReference type="AlphaFoldDB" id="A0A532UYT7"/>
<dbReference type="EMBL" id="NJBN01000006">
    <property type="protein sequence ID" value="TKJ40110.1"/>
    <property type="molecule type" value="Genomic_DNA"/>
</dbReference>
<evidence type="ECO:0000256" key="4">
    <source>
        <dbReference type="ARBA" id="ARBA00022777"/>
    </source>
</evidence>
<dbReference type="UniPathway" id="UPA00574">
    <property type="reaction ID" value="UER00637"/>
</dbReference>
<comment type="catalytic activity">
    <reaction evidence="5">
        <text>uridine + ATP = UMP + ADP + H(+)</text>
        <dbReference type="Rhea" id="RHEA:16825"/>
        <dbReference type="ChEBI" id="CHEBI:15378"/>
        <dbReference type="ChEBI" id="CHEBI:16704"/>
        <dbReference type="ChEBI" id="CHEBI:30616"/>
        <dbReference type="ChEBI" id="CHEBI:57865"/>
        <dbReference type="ChEBI" id="CHEBI:456216"/>
        <dbReference type="EC" id="2.7.1.48"/>
    </reaction>
</comment>
<comment type="subcellular location">
    <subcellularLocation>
        <location evidence="5">Cytoplasm</location>
    </subcellularLocation>
</comment>
<accession>A0A532UYT7</accession>
<dbReference type="InterPro" id="IPR006083">
    <property type="entry name" value="PRK/URK"/>
</dbReference>
<dbReference type="SUPFAM" id="SSF52540">
    <property type="entry name" value="P-loop containing nucleoside triphosphate hydrolases"/>
    <property type="match status" value="1"/>
</dbReference>
<keyword evidence="5" id="KW-0963">Cytoplasm</keyword>
<keyword evidence="4 5" id="KW-0418">Kinase</keyword>
<evidence type="ECO:0000256" key="5">
    <source>
        <dbReference type="RuleBase" id="RU003825"/>
    </source>
</evidence>
<keyword evidence="3 5" id="KW-0547">Nucleotide-binding</keyword>
<comment type="similarity">
    <text evidence="5">Belongs to the uridine kinase family.</text>
</comment>
<dbReference type="GO" id="GO:0044211">
    <property type="term" value="P:CTP salvage"/>
    <property type="evidence" value="ECO:0007669"/>
    <property type="project" value="UniProtKB-UniPathway"/>
</dbReference>
<dbReference type="GO" id="GO:0044206">
    <property type="term" value="P:UMP salvage"/>
    <property type="evidence" value="ECO:0007669"/>
    <property type="project" value="UniProtKB-UniPathway"/>
</dbReference>
<reference evidence="7 8" key="1">
    <citation type="submission" date="2017-06" db="EMBL/GenBank/DDBJ databases">
        <title>Novel microbial phyla capable of carbon fixation and sulfur reduction in deep-sea sediments.</title>
        <authorList>
            <person name="Huang J."/>
            <person name="Baker B."/>
            <person name="Wang Y."/>
        </authorList>
    </citation>
    <scope>NUCLEOTIDE SEQUENCE [LARGE SCALE GENOMIC DNA]</scope>
    <source>
        <strain evidence="7">B3_LCP</strain>
    </source>
</reference>
<evidence type="ECO:0000313" key="7">
    <source>
        <dbReference type="EMBL" id="TKJ40110.1"/>
    </source>
</evidence>
<keyword evidence="2 5" id="KW-0808">Transferase</keyword>
<evidence type="ECO:0000313" key="8">
    <source>
        <dbReference type="Proteomes" id="UP000319619"/>
    </source>
</evidence>
<feature type="domain" description="Phosphoribulokinase/uridine kinase" evidence="6">
    <location>
        <begin position="14"/>
        <end position="199"/>
    </location>
</feature>